<reference evidence="2 3" key="1">
    <citation type="submission" date="2017-05" db="EMBL/GenBank/DDBJ databases">
        <title>Complete genome sequence of Streptomyces sp. SCSIO 03032 revealed the diverse biosynthetic pathways for its bioactive secondary metabolites.</title>
        <authorList>
            <person name="Ma L."/>
            <person name="Zhu Y."/>
            <person name="Zhang W."/>
            <person name="Zhang G."/>
            <person name="Tian X."/>
            <person name="Zhang S."/>
            <person name="Zhang C."/>
        </authorList>
    </citation>
    <scope>NUCLEOTIDE SEQUENCE [LARGE SCALE GENOMIC DNA]</scope>
    <source>
        <strain evidence="2 3">SCSIO 03032</strain>
    </source>
</reference>
<dbReference type="KEGG" id="smao:CAG99_12800"/>
<dbReference type="Proteomes" id="UP000194218">
    <property type="component" value="Chromosome"/>
</dbReference>
<dbReference type="OrthoDB" id="140419at2"/>
<evidence type="ECO:0000256" key="1">
    <source>
        <dbReference type="SAM" id="MobiDB-lite"/>
    </source>
</evidence>
<gene>
    <name evidence="2" type="ORF">CAG99_12800</name>
</gene>
<evidence type="ECO:0000313" key="3">
    <source>
        <dbReference type="Proteomes" id="UP000194218"/>
    </source>
</evidence>
<organism evidence="2 3">
    <name type="scientific">Streptomyces marincola</name>
    <dbReference type="NCBI Taxonomy" id="2878388"/>
    <lineage>
        <taxon>Bacteria</taxon>
        <taxon>Bacillati</taxon>
        <taxon>Actinomycetota</taxon>
        <taxon>Actinomycetes</taxon>
        <taxon>Kitasatosporales</taxon>
        <taxon>Streptomycetaceae</taxon>
        <taxon>Streptomyces</taxon>
    </lineage>
</organism>
<accession>A0A1W7CZA3</accession>
<sequence>MPGRGRPLREAGGTAGRPAAEGCRDSEPAADLIRWALLSEDETGAALGALRATGMALYVLGNFHGWRLLDSWLATADRDVRVRRLLTERLLPADVRPAG</sequence>
<protein>
    <submittedName>
        <fullName evidence="2">Uncharacterized protein</fullName>
    </submittedName>
</protein>
<proteinExistence type="predicted"/>
<keyword evidence="3" id="KW-1185">Reference proteome</keyword>
<name>A0A1W7CZA3_9ACTN</name>
<dbReference type="EMBL" id="CP021121">
    <property type="protein sequence ID" value="ARQ69630.1"/>
    <property type="molecule type" value="Genomic_DNA"/>
</dbReference>
<evidence type="ECO:0000313" key="2">
    <source>
        <dbReference type="EMBL" id="ARQ69630.1"/>
    </source>
</evidence>
<dbReference type="RefSeq" id="WP_086159471.1">
    <property type="nucleotide sequence ID" value="NZ_CP021121.1"/>
</dbReference>
<dbReference type="AlphaFoldDB" id="A0A1W7CZA3"/>
<feature type="region of interest" description="Disordered" evidence="1">
    <location>
        <begin position="1"/>
        <end position="25"/>
    </location>
</feature>